<feature type="region of interest" description="Disordered" evidence="2">
    <location>
        <begin position="354"/>
        <end position="382"/>
    </location>
</feature>
<dbReference type="Gene3D" id="3.40.50.10540">
    <property type="entry name" value="Crotonobetainyl-coa:carnitine coa-transferase, domain 1"/>
    <property type="match status" value="1"/>
</dbReference>
<organism evidence="3 4">
    <name type="scientific">Hydrogenophaga atypica</name>
    <dbReference type="NCBI Taxonomy" id="249409"/>
    <lineage>
        <taxon>Bacteria</taxon>
        <taxon>Pseudomonadati</taxon>
        <taxon>Pseudomonadota</taxon>
        <taxon>Betaproteobacteria</taxon>
        <taxon>Burkholderiales</taxon>
        <taxon>Comamonadaceae</taxon>
        <taxon>Hydrogenophaga</taxon>
    </lineage>
</organism>
<sequence length="415" mass="45698">MSTSPTETNNPGLAPAALAGLRILDMTNVVMGPYATQILADYGADVIKIESPQGDTTRQIPPMRNPDMGCLFLHLNRNKRSVVLDLKQPECVSAFVELAVQSDVVICNVRPSALARLGITYEALVERNPRLIWISLVGFGSDGPYGGRPAYEDLMQGLTGMPAMLVQAGSEQPHYVPLSFNDRVVGLHAAIALLAAVQWRERSGLGQFVEVPMFETMTQFTVGDHMGGATFEPPAGPMGYQRTLTKERRPYSTQDGFICLVVYTDKHWRSFFEAVGQADRFDNDSRVQNLRSRTTHANVLYAELAEIMRTRTTAEWLRLMSQADIPAAPMHTLDSVVQDPHLQAVGMFDVSEHPTEGAVRQLRPPSRWSKSPPSVRSHAPNLGEHTVEVLQEAGLPDTQIARIVQGDAKRMALAD</sequence>
<reference evidence="4" key="1">
    <citation type="journal article" date="2019" name="Int. J. Syst. Evol. Microbiol.">
        <title>The Global Catalogue of Microorganisms (GCM) 10K type strain sequencing project: providing services to taxonomists for standard genome sequencing and annotation.</title>
        <authorList>
            <consortium name="The Broad Institute Genomics Platform"/>
            <consortium name="The Broad Institute Genome Sequencing Center for Infectious Disease"/>
            <person name="Wu L."/>
            <person name="Ma J."/>
        </authorList>
    </citation>
    <scope>NUCLEOTIDE SEQUENCE [LARGE SCALE GENOMIC DNA]</scope>
    <source>
        <strain evidence="4">CGMCC 1.12371</strain>
    </source>
</reference>
<proteinExistence type="predicted"/>
<keyword evidence="1 3" id="KW-0808">Transferase</keyword>
<dbReference type="Pfam" id="PF02515">
    <property type="entry name" value="CoA_transf_3"/>
    <property type="match status" value="1"/>
</dbReference>
<evidence type="ECO:0000256" key="1">
    <source>
        <dbReference type="ARBA" id="ARBA00022679"/>
    </source>
</evidence>
<feature type="compositionally biased region" description="Low complexity" evidence="2">
    <location>
        <begin position="363"/>
        <end position="377"/>
    </location>
</feature>
<comment type="caution">
    <text evidence="3">The sequence shown here is derived from an EMBL/GenBank/DDBJ whole genome shotgun (WGS) entry which is preliminary data.</text>
</comment>
<dbReference type="PANTHER" id="PTHR48207:SF4">
    <property type="entry name" value="BLL6097 PROTEIN"/>
    <property type="match status" value="1"/>
</dbReference>
<dbReference type="PANTHER" id="PTHR48207">
    <property type="entry name" value="SUCCINATE--HYDROXYMETHYLGLUTARATE COA-TRANSFERASE"/>
    <property type="match status" value="1"/>
</dbReference>
<gene>
    <name evidence="3" type="ORF">ACFQPB_06330</name>
</gene>
<dbReference type="InterPro" id="IPR044855">
    <property type="entry name" value="CoA-Trfase_III_dom3_sf"/>
</dbReference>
<dbReference type="GO" id="GO:0016740">
    <property type="term" value="F:transferase activity"/>
    <property type="evidence" value="ECO:0007669"/>
    <property type="project" value="UniProtKB-KW"/>
</dbReference>
<evidence type="ECO:0000256" key="2">
    <source>
        <dbReference type="SAM" id="MobiDB-lite"/>
    </source>
</evidence>
<dbReference type="RefSeq" id="WP_382220789.1">
    <property type="nucleotide sequence ID" value="NZ_JBHTCA010000003.1"/>
</dbReference>
<accession>A0ABW2QK55</accession>
<dbReference type="Proteomes" id="UP001596501">
    <property type="component" value="Unassembled WGS sequence"/>
</dbReference>
<evidence type="ECO:0000313" key="3">
    <source>
        <dbReference type="EMBL" id="MFC7408472.1"/>
    </source>
</evidence>
<evidence type="ECO:0000313" key="4">
    <source>
        <dbReference type="Proteomes" id="UP001596501"/>
    </source>
</evidence>
<protein>
    <submittedName>
        <fullName evidence="3">CaiB/BaiF CoA transferase family protein</fullName>
    </submittedName>
</protein>
<keyword evidence="4" id="KW-1185">Reference proteome</keyword>
<dbReference type="InterPro" id="IPR023606">
    <property type="entry name" value="CoA-Trfase_III_dom_1_sf"/>
</dbReference>
<dbReference type="InterPro" id="IPR050483">
    <property type="entry name" value="CoA-transferase_III_domain"/>
</dbReference>
<name>A0ABW2QK55_9BURK</name>
<dbReference type="SUPFAM" id="SSF89796">
    <property type="entry name" value="CoA-transferase family III (CaiB/BaiF)"/>
    <property type="match status" value="1"/>
</dbReference>
<dbReference type="InterPro" id="IPR003673">
    <property type="entry name" value="CoA-Trfase_fam_III"/>
</dbReference>
<dbReference type="Gene3D" id="3.30.1540.10">
    <property type="entry name" value="formyl-coa transferase, domain 3"/>
    <property type="match status" value="1"/>
</dbReference>
<dbReference type="EMBL" id="JBHTCA010000003">
    <property type="protein sequence ID" value="MFC7408472.1"/>
    <property type="molecule type" value="Genomic_DNA"/>
</dbReference>